<evidence type="ECO:0000256" key="1">
    <source>
        <dbReference type="SAM" id="Phobius"/>
    </source>
</evidence>
<feature type="transmembrane region" description="Helical" evidence="1">
    <location>
        <begin position="55"/>
        <end position="74"/>
    </location>
</feature>
<dbReference type="EMBL" id="BIXY01000104">
    <property type="protein sequence ID" value="GCF11305.1"/>
    <property type="molecule type" value="Genomic_DNA"/>
</dbReference>
<organism evidence="2 3">
    <name type="scientific">Dictyobacter arantiisoli</name>
    <dbReference type="NCBI Taxonomy" id="2014874"/>
    <lineage>
        <taxon>Bacteria</taxon>
        <taxon>Bacillati</taxon>
        <taxon>Chloroflexota</taxon>
        <taxon>Ktedonobacteria</taxon>
        <taxon>Ktedonobacterales</taxon>
        <taxon>Dictyobacteraceae</taxon>
        <taxon>Dictyobacter</taxon>
    </lineage>
</organism>
<feature type="transmembrane region" description="Helical" evidence="1">
    <location>
        <begin position="15"/>
        <end position="43"/>
    </location>
</feature>
<feature type="transmembrane region" description="Helical" evidence="1">
    <location>
        <begin position="136"/>
        <end position="156"/>
    </location>
</feature>
<gene>
    <name evidence="2" type="ORF">KDI_48690</name>
</gene>
<feature type="transmembrane region" description="Helical" evidence="1">
    <location>
        <begin position="202"/>
        <end position="227"/>
    </location>
</feature>
<sequence length="240" mass="26959">MLHTSHKSLRYDIHALGWIVLAAPIMLLSGFLLFAVLLLIMGIDPTRFFVAGLEMFLPIAMGIIVSTTCTRDAALEIQLTFPRTFAATAMRRALLTLGWSALLALGATLILILLRPDIQPQQMQSLPLLLALVGDQLLWLAPLLWFTALGMFITLLTHSRTAGGALLSTIWLLEMLFIKNLLPHNPWLRPLFLFPTTLEPTISDWLSTRSEILGMALLLFILSWLLLRNREHILKGIHHE</sequence>
<evidence type="ECO:0000313" key="2">
    <source>
        <dbReference type="EMBL" id="GCF11305.1"/>
    </source>
</evidence>
<proteinExistence type="predicted"/>
<dbReference type="Proteomes" id="UP000322530">
    <property type="component" value="Unassembled WGS sequence"/>
</dbReference>
<keyword evidence="1" id="KW-0472">Membrane</keyword>
<protein>
    <submittedName>
        <fullName evidence="2">Uncharacterized protein</fullName>
    </submittedName>
</protein>
<keyword evidence="1" id="KW-1133">Transmembrane helix</keyword>
<reference evidence="2 3" key="1">
    <citation type="submission" date="2019-01" db="EMBL/GenBank/DDBJ databases">
        <title>Draft genome sequence of Dictyobacter sp. Uno17.</title>
        <authorList>
            <person name="Wang C.M."/>
            <person name="Zheng Y."/>
            <person name="Sakai Y."/>
            <person name="Abe K."/>
            <person name="Yokota A."/>
            <person name="Yabe S."/>
        </authorList>
    </citation>
    <scope>NUCLEOTIDE SEQUENCE [LARGE SCALE GENOMIC DNA]</scope>
    <source>
        <strain evidence="2 3">Uno17</strain>
    </source>
</reference>
<dbReference type="AlphaFoldDB" id="A0A5A5TJ97"/>
<dbReference type="RefSeq" id="WP_149404139.1">
    <property type="nucleotide sequence ID" value="NZ_BIXY01000104.1"/>
</dbReference>
<evidence type="ECO:0000313" key="3">
    <source>
        <dbReference type="Proteomes" id="UP000322530"/>
    </source>
</evidence>
<feature type="transmembrane region" description="Helical" evidence="1">
    <location>
        <begin position="94"/>
        <end position="116"/>
    </location>
</feature>
<keyword evidence="3" id="KW-1185">Reference proteome</keyword>
<feature type="transmembrane region" description="Helical" evidence="1">
    <location>
        <begin position="163"/>
        <end position="182"/>
    </location>
</feature>
<keyword evidence="1" id="KW-0812">Transmembrane</keyword>
<comment type="caution">
    <text evidence="2">The sequence shown here is derived from an EMBL/GenBank/DDBJ whole genome shotgun (WGS) entry which is preliminary data.</text>
</comment>
<name>A0A5A5TJ97_9CHLR</name>
<accession>A0A5A5TJ97</accession>